<dbReference type="PROSITE" id="PS50048">
    <property type="entry name" value="ZN2_CY6_FUNGAL_2"/>
    <property type="match status" value="1"/>
</dbReference>
<dbReference type="EMBL" id="JBANMG010000009">
    <property type="protein sequence ID" value="KAK6949448.1"/>
    <property type="molecule type" value="Genomic_DNA"/>
</dbReference>
<accession>A0AAX6M9T8</accession>
<evidence type="ECO:0000313" key="6">
    <source>
        <dbReference type="Proteomes" id="UP001369815"/>
    </source>
</evidence>
<dbReference type="AlphaFoldDB" id="A0AAX6M9T8"/>
<dbReference type="Pfam" id="PF00172">
    <property type="entry name" value="Zn_clus"/>
    <property type="match status" value="1"/>
</dbReference>
<dbReference type="GO" id="GO:0000981">
    <property type="term" value="F:DNA-binding transcription factor activity, RNA polymerase II-specific"/>
    <property type="evidence" value="ECO:0007669"/>
    <property type="project" value="InterPro"/>
</dbReference>
<dbReference type="InterPro" id="IPR007219">
    <property type="entry name" value="XnlR_reg_dom"/>
</dbReference>
<reference evidence="5 6" key="1">
    <citation type="journal article" date="2024" name="Front Chem Biol">
        <title>Unveiling the potential of Daldinia eschscholtzii MFLUCC 19-0629 through bioactivity and bioinformatics studies for enhanced sustainable agriculture production.</title>
        <authorList>
            <person name="Brooks S."/>
            <person name="Weaver J.A."/>
            <person name="Klomchit A."/>
            <person name="Alharthi S.A."/>
            <person name="Onlamun T."/>
            <person name="Nurani R."/>
            <person name="Vong T.K."/>
            <person name="Alberti F."/>
            <person name="Greco C."/>
        </authorList>
    </citation>
    <scope>NUCLEOTIDE SEQUENCE [LARGE SCALE GENOMIC DNA]</scope>
    <source>
        <strain evidence="5">MFLUCC 19-0629</strain>
    </source>
</reference>
<feature type="region of interest" description="Disordered" evidence="3">
    <location>
        <begin position="1"/>
        <end position="33"/>
    </location>
</feature>
<sequence>MVMSRDEERAGSLSRQGSTVSSPDGSEPKAANRSKANIRVSLACVQCRSKHVKCDATLPACNRCQQEDKPCFYAKSRRGIRDPKKRSLISDKPPATSAGAFFSTSNFSSGLPSVRSPRDLPSGWSVSSESQASTSPQNEKELLLDLFYSHFHPSYPCLPPKRFFFNHVESDPDAYHFLLLVINFCGSLYTNQVSSDDLLEAACSAACGSLPFTVQSVQGLLILSIAAYGMMKFEHHAGWANRAVTIAVDIGMNHKTFADAASDSVLAESYRRTWWCLTFQDSERALCDVGSTLSIADVESDVDLPCEEWEYESGIIPQPISQSQYESRVSLGQSDFSSMAYLIDICKIQTDLVLPHNEASEDKKPEIFQRADSRICDWLRRVPKWKMNLVDPDGVVDVILYHGVAMAHVTGLNIRDYFPLGPAKGPDRKGQIVKGFGWNPHPIDIQAANHYCDLFRHSFPTKSLRSVFAIGTLRVALAYLDACVFLGLDSPVFRERINMLVQILTAHGEIWPLSRKIADDVKTVAKEYLTPRISQTWRPGISESEAWAAVSSALLNETPLAVNFGFEPYHQPYPVEGWALGENWPSLTDIYQA</sequence>
<dbReference type="Pfam" id="PF04082">
    <property type="entry name" value="Fungal_trans"/>
    <property type="match status" value="1"/>
</dbReference>
<dbReference type="PANTHER" id="PTHR47431">
    <property type="entry name" value="ZN(II)2CYS6 TRANSCRIPTION FACTOR (EUROFUNG)-RELATED"/>
    <property type="match status" value="1"/>
</dbReference>
<evidence type="ECO:0000259" key="4">
    <source>
        <dbReference type="PROSITE" id="PS50048"/>
    </source>
</evidence>
<dbReference type="CDD" id="cd00067">
    <property type="entry name" value="GAL4"/>
    <property type="match status" value="1"/>
</dbReference>
<gene>
    <name evidence="5" type="ORF">Daesc_009528</name>
</gene>
<feature type="domain" description="Zn(2)-C6 fungal-type" evidence="4">
    <location>
        <begin position="43"/>
        <end position="73"/>
    </location>
</feature>
<dbReference type="Proteomes" id="UP001369815">
    <property type="component" value="Unassembled WGS sequence"/>
</dbReference>
<dbReference type="PROSITE" id="PS00463">
    <property type="entry name" value="ZN2_CY6_FUNGAL_1"/>
    <property type="match status" value="1"/>
</dbReference>
<dbReference type="InterPro" id="IPR001138">
    <property type="entry name" value="Zn2Cys6_DnaBD"/>
</dbReference>
<dbReference type="SMART" id="SM00066">
    <property type="entry name" value="GAL4"/>
    <property type="match status" value="1"/>
</dbReference>
<evidence type="ECO:0000313" key="5">
    <source>
        <dbReference type="EMBL" id="KAK6949448.1"/>
    </source>
</evidence>
<evidence type="ECO:0000256" key="3">
    <source>
        <dbReference type="SAM" id="MobiDB-lite"/>
    </source>
</evidence>
<feature type="compositionally biased region" description="Polar residues" evidence="3">
    <location>
        <begin position="13"/>
        <end position="24"/>
    </location>
</feature>
<dbReference type="Gene3D" id="4.10.240.10">
    <property type="entry name" value="Zn(2)-C6 fungal-type DNA-binding domain"/>
    <property type="match status" value="1"/>
</dbReference>
<dbReference type="SUPFAM" id="SSF57701">
    <property type="entry name" value="Zn2/Cys6 DNA-binding domain"/>
    <property type="match status" value="1"/>
</dbReference>
<keyword evidence="2" id="KW-0539">Nucleus</keyword>
<dbReference type="GO" id="GO:0003677">
    <property type="term" value="F:DNA binding"/>
    <property type="evidence" value="ECO:0007669"/>
    <property type="project" value="InterPro"/>
</dbReference>
<evidence type="ECO:0000256" key="2">
    <source>
        <dbReference type="ARBA" id="ARBA00023242"/>
    </source>
</evidence>
<dbReference type="InterPro" id="IPR036864">
    <property type="entry name" value="Zn2-C6_fun-type_DNA-bd_sf"/>
</dbReference>
<protein>
    <recommendedName>
        <fullName evidence="4">Zn(2)-C6 fungal-type domain-containing protein</fullName>
    </recommendedName>
</protein>
<organism evidence="5 6">
    <name type="scientific">Daldinia eschscholtzii</name>
    <dbReference type="NCBI Taxonomy" id="292717"/>
    <lineage>
        <taxon>Eukaryota</taxon>
        <taxon>Fungi</taxon>
        <taxon>Dikarya</taxon>
        <taxon>Ascomycota</taxon>
        <taxon>Pezizomycotina</taxon>
        <taxon>Sordariomycetes</taxon>
        <taxon>Xylariomycetidae</taxon>
        <taxon>Xylariales</taxon>
        <taxon>Hypoxylaceae</taxon>
        <taxon>Daldinia</taxon>
    </lineage>
</organism>
<keyword evidence="6" id="KW-1185">Reference proteome</keyword>
<dbReference type="CDD" id="cd12148">
    <property type="entry name" value="fungal_TF_MHR"/>
    <property type="match status" value="1"/>
</dbReference>
<comment type="caution">
    <text evidence="5">The sequence shown here is derived from an EMBL/GenBank/DDBJ whole genome shotgun (WGS) entry which is preliminary data.</text>
</comment>
<dbReference type="PANTHER" id="PTHR47431:SF1">
    <property type="entry name" value="ZN(II)2CYS6 TRANSCRIPTION FACTOR (EUROFUNG)"/>
    <property type="match status" value="1"/>
</dbReference>
<dbReference type="GO" id="GO:0006351">
    <property type="term" value="P:DNA-templated transcription"/>
    <property type="evidence" value="ECO:0007669"/>
    <property type="project" value="InterPro"/>
</dbReference>
<feature type="compositionally biased region" description="Basic and acidic residues" evidence="3">
    <location>
        <begin position="1"/>
        <end position="10"/>
    </location>
</feature>
<proteinExistence type="predicted"/>
<evidence type="ECO:0000256" key="1">
    <source>
        <dbReference type="ARBA" id="ARBA00022723"/>
    </source>
</evidence>
<keyword evidence="1" id="KW-0479">Metal-binding</keyword>
<name>A0AAX6M9T8_9PEZI</name>
<dbReference type="GO" id="GO:0008270">
    <property type="term" value="F:zinc ion binding"/>
    <property type="evidence" value="ECO:0007669"/>
    <property type="project" value="InterPro"/>
</dbReference>